<feature type="transmembrane region" description="Helical" evidence="1">
    <location>
        <begin position="201"/>
        <end position="219"/>
    </location>
</feature>
<evidence type="ECO:0000313" key="2">
    <source>
        <dbReference type="Proteomes" id="UP001652661"/>
    </source>
</evidence>
<protein>
    <recommendedName>
        <fullName evidence="4">Protein lifeguard 1</fullName>
    </recommendedName>
</protein>
<reference evidence="2" key="1">
    <citation type="submission" date="2025-05" db="UniProtKB">
        <authorList>
            <consortium name="RefSeq"/>
        </authorList>
    </citation>
    <scope>NUCLEOTIDE SEQUENCE [LARGE SCALE GENOMIC DNA]</scope>
    <source>
        <strain evidence="2">14028-0561.14</strain>
    </source>
</reference>
<keyword evidence="2" id="KW-1185">Reference proteome</keyword>
<feature type="transmembrane region" description="Helical" evidence="1">
    <location>
        <begin position="115"/>
        <end position="134"/>
    </location>
</feature>
<accession>A0A6P4IMK3</accession>
<evidence type="ECO:0008006" key="4">
    <source>
        <dbReference type="Google" id="ProtNLM"/>
    </source>
</evidence>
<dbReference type="OrthoDB" id="7852080at2759"/>
<dbReference type="AlphaFoldDB" id="A0A6P4IMK3"/>
<organism evidence="2 3">
    <name type="scientific">Drosophila kikkawai</name>
    <name type="common">Fruit fly</name>
    <dbReference type="NCBI Taxonomy" id="30033"/>
    <lineage>
        <taxon>Eukaryota</taxon>
        <taxon>Metazoa</taxon>
        <taxon>Ecdysozoa</taxon>
        <taxon>Arthropoda</taxon>
        <taxon>Hexapoda</taxon>
        <taxon>Insecta</taxon>
        <taxon>Pterygota</taxon>
        <taxon>Neoptera</taxon>
        <taxon>Endopterygota</taxon>
        <taxon>Diptera</taxon>
        <taxon>Brachycera</taxon>
        <taxon>Muscomorpha</taxon>
        <taxon>Ephydroidea</taxon>
        <taxon>Drosophilidae</taxon>
        <taxon>Drosophila</taxon>
        <taxon>Sophophora</taxon>
    </lineage>
</organism>
<dbReference type="Proteomes" id="UP001652661">
    <property type="component" value="Chromosome 2L"/>
</dbReference>
<keyword evidence="1" id="KW-1133">Transmembrane helix</keyword>
<dbReference type="GeneID" id="108075912"/>
<dbReference type="RefSeq" id="XP_017024031.1">
    <property type="nucleotide sequence ID" value="XM_017168542.3"/>
</dbReference>
<evidence type="ECO:0000313" key="3">
    <source>
        <dbReference type="RefSeq" id="XP_017024031.1"/>
    </source>
</evidence>
<evidence type="ECO:0000256" key="1">
    <source>
        <dbReference type="SAM" id="Phobius"/>
    </source>
</evidence>
<keyword evidence="1" id="KW-0812">Transmembrane</keyword>
<reference evidence="3" key="2">
    <citation type="submission" date="2025-08" db="UniProtKB">
        <authorList>
            <consortium name="RefSeq"/>
        </authorList>
    </citation>
    <scope>IDENTIFICATION</scope>
    <source>
        <strain evidence="3">14028-0561.14</strain>
        <tissue evidence="3">Whole fly</tissue>
    </source>
</reference>
<feature type="transmembrane region" description="Helical" evidence="1">
    <location>
        <begin position="56"/>
        <end position="78"/>
    </location>
</feature>
<feature type="transmembrane region" description="Helical" evidence="1">
    <location>
        <begin position="140"/>
        <end position="160"/>
    </location>
</feature>
<feature type="transmembrane region" description="Helical" evidence="1">
    <location>
        <begin position="172"/>
        <end position="195"/>
    </location>
</feature>
<gene>
    <name evidence="3" type="primary">LOC108075912</name>
</gene>
<feature type="transmembrane region" description="Helical" evidence="1">
    <location>
        <begin position="231"/>
        <end position="258"/>
    </location>
</feature>
<keyword evidence="1" id="KW-0472">Membrane</keyword>
<proteinExistence type="predicted"/>
<sequence length="270" mass="30299">MSCNKIICLSMPKLQPRLRLPGRLCQSEAERRDEEERIRNELGIEPRDVVVFVRTVYINASIFYFFLLVLVLLISSLGFKISEILPIPPYIYLVVAYSLLACIAYIGPRRLPASVGWALVLCIVLLLSLFTIYYTYNFGWIRLIICILFSGAVIHGLVVAGAKCRKSCLPNALVYAVIVFICAMGIIATLVLCLIEFQRSFVVSLFSFLAILAMAATLMQSQFIHCRTHYVPLGLELICALGLFVSKWTMLVCALLFAHTTDMQSLNLIS</sequence>
<name>A0A6P4IMK3_DROKI</name>
<feature type="transmembrane region" description="Helical" evidence="1">
    <location>
        <begin position="90"/>
        <end position="108"/>
    </location>
</feature>